<dbReference type="RefSeq" id="WP_055439809.1">
    <property type="nucleotide sequence ID" value="NZ_CYHB01000009.1"/>
</dbReference>
<gene>
    <name evidence="8" type="ORF">Ga0061064_2171</name>
</gene>
<evidence type="ECO:0000259" key="7">
    <source>
        <dbReference type="Pfam" id="PF00482"/>
    </source>
</evidence>
<accession>A0A0K6HBN0</accession>
<feature type="domain" description="Type II secretion system protein GspF" evidence="7">
    <location>
        <begin position="117"/>
        <end position="241"/>
    </location>
</feature>
<keyword evidence="9" id="KW-1185">Reference proteome</keyword>
<dbReference type="AlphaFoldDB" id="A0A0K6HBN0"/>
<sequence>MALNQQLILGALILTCWLCFTYVLFVTVRFWQPRLREWLKQSTEQSLADFLIYMPASQFWTKFSIILAPVAVIVGLSFSFVVGAAVAAAGVISTYFIKNALLARRLNQVSRQLPDGLDLLVTAISAGLSFQAALEQTAPQIPRPLRQEWALMVRLTKTGDGIYPALANFYQRISSEPVLQFLLTVHLGLQHGAQQVVVLQRLTQSLRQQHYAVERVKSLSAQARMQGKVMLLLPVGLFAVLHYMHPENTQTLLETSVGNLLLIACLGLMICGHIIIRKVLGMAYAD</sequence>
<dbReference type="EMBL" id="CYHB01000009">
    <property type="protein sequence ID" value="CUA88400.1"/>
    <property type="molecule type" value="Genomic_DNA"/>
</dbReference>
<keyword evidence="5 6" id="KW-0472">Membrane</keyword>
<dbReference type="InterPro" id="IPR018076">
    <property type="entry name" value="T2SS_GspF_dom"/>
</dbReference>
<feature type="transmembrane region" description="Helical" evidence="6">
    <location>
        <begin position="229"/>
        <end position="245"/>
    </location>
</feature>
<evidence type="ECO:0000313" key="8">
    <source>
        <dbReference type="EMBL" id="CUA88400.1"/>
    </source>
</evidence>
<evidence type="ECO:0000256" key="6">
    <source>
        <dbReference type="SAM" id="Phobius"/>
    </source>
</evidence>
<name>A0A0K6HBN0_9GAMM</name>
<protein>
    <submittedName>
        <fullName evidence="8">Flp pilus assembly protein TadB</fullName>
    </submittedName>
</protein>
<evidence type="ECO:0000256" key="2">
    <source>
        <dbReference type="ARBA" id="ARBA00022475"/>
    </source>
</evidence>
<keyword evidence="3 6" id="KW-0812">Transmembrane</keyword>
<evidence type="ECO:0000256" key="4">
    <source>
        <dbReference type="ARBA" id="ARBA00022989"/>
    </source>
</evidence>
<dbReference type="Pfam" id="PF00482">
    <property type="entry name" value="T2SSF"/>
    <property type="match status" value="1"/>
</dbReference>
<proteinExistence type="predicted"/>
<dbReference type="Proteomes" id="UP000182598">
    <property type="component" value="Unassembled WGS sequence"/>
</dbReference>
<evidence type="ECO:0000256" key="1">
    <source>
        <dbReference type="ARBA" id="ARBA00004651"/>
    </source>
</evidence>
<feature type="transmembrane region" description="Helical" evidence="6">
    <location>
        <begin position="63"/>
        <end position="96"/>
    </location>
</feature>
<dbReference type="PANTHER" id="PTHR35007:SF1">
    <property type="entry name" value="PILUS ASSEMBLY PROTEIN"/>
    <property type="match status" value="1"/>
</dbReference>
<comment type="subcellular location">
    <subcellularLocation>
        <location evidence="1">Cell membrane</location>
        <topology evidence="1">Multi-pass membrane protein</topology>
    </subcellularLocation>
</comment>
<feature type="transmembrane region" description="Helical" evidence="6">
    <location>
        <begin position="257"/>
        <end position="276"/>
    </location>
</feature>
<feature type="transmembrane region" description="Helical" evidence="6">
    <location>
        <begin position="7"/>
        <end position="31"/>
    </location>
</feature>
<dbReference type="GO" id="GO:0005886">
    <property type="term" value="C:plasma membrane"/>
    <property type="evidence" value="ECO:0007669"/>
    <property type="project" value="UniProtKB-SubCell"/>
</dbReference>
<organism evidence="8 9">
    <name type="scientific">Pseudidiomarina woesei</name>
    <dbReference type="NCBI Taxonomy" id="1381080"/>
    <lineage>
        <taxon>Bacteria</taxon>
        <taxon>Pseudomonadati</taxon>
        <taxon>Pseudomonadota</taxon>
        <taxon>Gammaproteobacteria</taxon>
        <taxon>Alteromonadales</taxon>
        <taxon>Idiomarinaceae</taxon>
        <taxon>Pseudidiomarina</taxon>
    </lineage>
</organism>
<evidence type="ECO:0000256" key="3">
    <source>
        <dbReference type="ARBA" id="ARBA00022692"/>
    </source>
</evidence>
<dbReference type="OrthoDB" id="5611741at2"/>
<keyword evidence="4 6" id="KW-1133">Transmembrane helix</keyword>
<evidence type="ECO:0000256" key="5">
    <source>
        <dbReference type="ARBA" id="ARBA00023136"/>
    </source>
</evidence>
<reference evidence="9" key="1">
    <citation type="submission" date="2015-08" db="EMBL/GenBank/DDBJ databases">
        <authorList>
            <person name="Varghese N."/>
        </authorList>
    </citation>
    <scope>NUCLEOTIDE SEQUENCE [LARGE SCALE GENOMIC DNA]</scope>
    <source>
        <strain evidence="9">DSM 27808</strain>
    </source>
</reference>
<evidence type="ECO:0000313" key="9">
    <source>
        <dbReference type="Proteomes" id="UP000182598"/>
    </source>
</evidence>
<dbReference type="PANTHER" id="PTHR35007">
    <property type="entry name" value="INTEGRAL MEMBRANE PROTEIN-RELATED"/>
    <property type="match status" value="1"/>
</dbReference>
<keyword evidence="2" id="KW-1003">Cell membrane</keyword>